<evidence type="ECO:0008006" key="4">
    <source>
        <dbReference type="Google" id="ProtNLM"/>
    </source>
</evidence>
<dbReference type="PROSITE" id="PS51257">
    <property type="entry name" value="PROKAR_LIPOPROTEIN"/>
    <property type="match status" value="1"/>
</dbReference>
<dbReference type="OrthoDB" id="7629881at2"/>
<organism evidence="2 3">
    <name type="scientific">Bradyrhizobium yuanmingense</name>
    <dbReference type="NCBI Taxonomy" id="108015"/>
    <lineage>
        <taxon>Bacteria</taxon>
        <taxon>Pseudomonadati</taxon>
        <taxon>Pseudomonadota</taxon>
        <taxon>Alphaproteobacteria</taxon>
        <taxon>Hyphomicrobiales</taxon>
        <taxon>Nitrobacteraceae</taxon>
        <taxon>Bradyrhizobium</taxon>
    </lineage>
</organism>
<reference evidence="2 3" key="1">
    <citation type="submission" date="2015-09" db="EMBL/GenBank/DDBJ databases">
        <title>Draft Genome Sequence of the Strain BR 3267 (Bradyrhizobium yuanmingense) recommended as inoculant for cowpea in Brazil.</title>
        <authorList>
            <person name="Simoes-Araujo J.L."/>
            <person name="Zilli J.E."/>
        </authorList>
    </citation>
    <scope>NUCLEOTIDE SEQUENCE [LARGE SCALE GENOMIC DNA]</scope>
    <source>
        <strain evidence="2 3">BR3267</strain>
    </source>
</reference>
<comment type="caution">
    <text evidence="2">The sequence shown here is derived from an EMBL/GenBank/DDBJ whole genome shotgun (WGS) entry which is preliminary data.</text>
</comment>
<feature type="signal peptide" evidence="1">
    <location>
        <begin position="1"/>
        <end position="19"/>
    </location>
</feature>
<dbReference type="RefSeq" id="WP_057029263.1">
    <property type="nucleotide sequence ID" value="NZ_LJYF01000031.1"/>
</dbReference>
<name>A0A0R3C9F7_9BRAD</name>
<dbReference type="Pfam" id="PF11769">
    <property type="entry name" value="DUF3313"/>
    <property type="match status" value="1"/>
</dbReference>
<dbReference type="Proteomes" id="UP000051380">
    <property type="component" value="Unassembled WGS sequence"/>
</dbReference>
<evidence type="ECO:0000313" key="3">
    <source>
        <dbReference type="Proteomes" id="UP000051380"/>
    </source>
</evidence>
<evidence type="ECO:0000256" key="1">
    <source>
        <dbReference type="SAM" id="SignalP"/>
    </source>
</evidence>
<proteinExistence type="predicted"/>
<dbReference type="InterPro" id="IPR021747">
    <property type="entry name" value="DUF3313"/>
</dbReference>
<feature type="chain" id="PRO_5006434031" description="DUF3313 domain-containing protein" evidence="1">
    <location>
        <begin position="20"/>
        <end position="282"/>
    </location>
</feature>
<gene>
    <name evidence="2" type="ORF">AOQ72_31860</name>
</gene>
<accession>A0A0R3C9F7</accession>
<dbReference type="AlphaFoldDB" id="A0A0R3C9F7"/>
<keyword evidence="1" id="KW-0732">Signal</keyword>
<protein>
    <recommendedName>
        <fullName evidence="4">DUF3313 domain-containing protein</fullName>
    </recommendedName>
</protein>
<dbReference type="EMBL" id="LJYF01000031">
    <property type="protein sequence ID" value="KRP92717.1"/>
    <property type="molecule type" value="Genomic_DNA"/>
</dbReference>
<sequence>MRWLAVAVLSSMAAGCAAAPLERAGSLASYDDLTPSDGLLTKSQLRISKADVLAAKTARIEPTAFTATAASQPFTPQQRRLIKNAINRAMCLALSERFRIVAPTEAADLNVRAVITQIAPTDAAAAGVSKVASVVPSIVAPGVPIPVPRLPIGLGSLSVEAEARDRSGNQQAAMIWARGANSFTSAPRVSSDGDAYDLAEAFGGDFGRFLVAAESPFGKVPTPPSVDRLSASLGGAPKEAICETFGRAPGLAGLAGERIGLPPDWTDRGAPENTILEAQNVN</sequence>
<dbReference type="STRING" id="108015.GA0061099_1005296"/>
<evidence type="ECO:0000313" key="2">
    <source>
        <dbReference type="EMBL" id="KRP92717.1"/>
    </source>
</evidence>